<dbReference type="AlphaFoldDB" id="A0AAD6M7E3"/>
<keyword evidence="2" id="KW-1185">Reference proteome</keyword>
<organism evidence="1 2">
    <name type="scientific">Populus alba x Populus x berolinensis</name>
    <dbReference type="NCBI Taxonomy" id="444605"/>
    <lineage>
        <taxon>Eukaryota</taxon>
        <taxon>Viridiplantae</taxon>
        <taxon>Streptophyta</taxon>
        <taxon>Embryophyta</taxon>
        <taxon>Tracheophyta</taxon>
        <taxon>Spermatophyta</taxon>
        <taxon>Magnoliopsida</taxon>
        <taxon>eudicotyledons</taxon>
        <taxon>Gunneridae</taxon>
        <taxon>Pentapetalae</taxon>
        <taxon>rosids</taxon>
        <taxon>fabids</taxon>
        <taxon>Malpighiales</taxon>
        <taxon>Salicaceae</taxon>
        <taxon>Saliceae</taxon>
        <taxon>Populus</taxon>
    </lineage>
</organism>
<sequence>MLEAQFVNPTLNYIASVKILIRQHSISRPFQQLPTECGAQKKMTWIMNFLGSIGDLEIPSDVLSSLRQAKGRASRSQIPERQAVDLRRHMLMTCSDSHFFAMGKPLVPCHFTINYPVKAFRVSVMQIQGKASFKNLEMWITNLLSEMPGTASYEVAVRTILDGENLVSGSSDGSIYLNNYMPSELVKKIKAYEQACINVVFHPVLLPAVGMGMLQYLSEHFHDGWFNSSPGNLEQTNKKANLVGNFVPYA</sequence>
<dbReference type="PANTHER" id="PTHR44566:SF1">
    <property type="entry name" value="WD REPEAT-CONTAINING PROTEIN 25"/>
    <property type="match status" value="1"/>
</dbReference>
<dbReference type="InterPro" id="IPR036322">
    <property type="entry name" value="WD40_repeat_dom_sf"/>
</dbReference>
<dbReference type="Proteomes" id="UP001164929">
    <property type="component" value="Chromosome 11"/>
</dbReference>
<dbReference type="SUPFAM" id="SSF50978">
    <property type="entry name" value="WD40 repeat-like"/>
    <property type="match status" value="1"/>
</dbReference>
<evidence type="ECO:0000313" key="1">
    <source>
        <dbReference type="EMBL" id="KAJ6980086.1"/>
    </source>
</evidence>
<protein>
    <submittedName>
        <fullName evidence="1">Uncharacterized protein</fullName>
    </submittedName>
</protein>
<accession>A0AAD6M7E3</accession>
<dbReference type="InterPro" id="IPR053053">
    <property type="entry name" value="WD_repeat_protein"/>
</dbReference>
<name>A0AAD6M7E3_9ROSI</name>
<dbReference type="EMBL" id="JAQIZT010000011">
    <property type="protein sequence ID" value="KAJ6980086.1"/>
    <property type="molecule type" value="Genomic_DNA"/>
</dbReference>
<evidence type="ECO:0000313" key="2">
    <source>
        <dbReference type="Proteomes" id="UP001164929"/>
    </source>
</evidence>
<comment type="caution">
    <text evidence="1">The sequence shown here is derived from an EMBL/GenBank/DDBJ whole genome shotgun (WGS) entry which is preliminary data.</text>
</comment>
<dbReference type="PANTHER" id="PTHR44566">
    <property type="entry name" value="TRANSDUCIN/WD40 REPEAT-LIKE SUPERFAMILY PROTEIN"/>
    <property type="match status" value="1"/>
</dbReference>
<gene>
    <name evidence="1" type="ORF">NC653_028036</name>
</gene>
<reference evidence="1" key="1">
    <citation type="journal article" date="2023" name="Mol. Ecol. Resour.">
        <title>Chromosome-level genome assembly of a triploid poplar Populus alba 'Berolinensis'.</title>
        <authorList>
            <person name="Chen S."/>
            <person name="Yu Y."/>
            <person name="Wang X."/>
            <person name="Wang S."/>
            <person name="Zhang T."/>
            <person name="Zhou Y."/>
            <person name="He R."/>
            <person name="Meng N."/>
            <person name="Wang Y."/>
            <person name="Liu W."/>
            <person name="Liu Z."/>
            <person name="Liu J."/>
            <person name="Guo Q."/>
            <person name="Huang H."/>
            <person name="Sederoff R.R."/>
            <person name="Wang G."/>
            <person name="Qu G."/>
            <person name="Chen S."/>
        </authorList>
    </citation>
    <scope>NUCLEOTIDE SEQUENCE</scope>
    <source>
        <strain evidence="1">SC-2020</strain>
    </source>
</reference>
<proteinExistence type="predicted"/>